<sequence>MSDSFRSWVSRRGGFFSRAEAKDCGFSDRDIQGAVRSGRWIRLRRGYYAYAEYVAELDPPARHWLLARAVLHRLGERYVAVGVTACIAHGIDTWGADLATVHVARLDHRSSIREAGVAFHDMPVDGGRDVVSVDGVPVIRPARAVWQASCELSTEGAFVCMNSAQHKRCVDEPELYRVGESFERWPGSRTARLAFWLSDSRIETVGESRTYFLCWEFHLPRPQPQFEVYNANGRLIARTDFAWVEARHVAEFDGKVKYLRYLRPGETVSEAIVREKRREDLVRAERFGMSRVVWLDVEGRNRPRTAYALQDSIDQSARLYTRNRTTIVA</sequence>
<dbReference type="RefSeq" id="WP_271633793.1">
    <property type="nucleotide sequence ID" value="NZ_CP094970.1"/>
</dbReference>
<evidence type="ECO:0000313" key="2">
    <source>
        <dbReference type="EMBL" id="UYM05028.1"/>
    </source>
</evidence>
<reference evidence="2" key="1">
    <citation type="submission" date="2022-01" db="EMBL/GenBank/DDBJ databases">
        <title>Nocardioidaceae gen. sp. A5X3R13.</title>
        <authorList>
            <person name="Lopez Marin M.A."/>
            <person name="Uhlik O."/>
        </authorList>
    </citation>
    <scope>NUCLEOTIDE SEQUENCE</scope>
    <source>
        <strain evidence="2">A5X3R13</strain>
    </source>
</reference>
<dbReference type="EMBL" id="CP094970">
    <property type="protein sequence ID" value="UYM05028.1"/>
    <property type="molecule type" value="Genomic_DNA"/>
</dbReference>
<proteinExistence type="predicted"/>
<organism evidence="2 3">
    <name type="scientific">Solicola gregarius</name>
    <dbReference type="NCBI Taxonomy" id="2908642"/>
    <lineage>
        <taxon>Bacteria</taxon>
        <taxon>Bacillati</taxon>
        <taxon>Actinomycetota</taxon>
        <taxon>Actinomycetes</taxon>
        <taxon>Propionibacteriales</taxon>
        <taxon>Nocardioidaceae</taxon>
        <taxon>Solicola</taxon>
    </lineage>
</organism>
<evidence type="ECO:0000259" key="1">
    <source>
        <dbReference type="Pfam" id="PF13338"/>
    </source>
</evidence>
<feature type="domain" description="AbiEi antitoxin N-terminal" evidence="1">
    <location>
        <begin position="8"/>
        <end position="51"/>
    </location>
</feature>
<dbReference type="InterPro" id="IPR025159">
    <property type="entry name" value="AbiEi_N"/>
</dbReference>
<keyword evidence="3" id="KW-1185">Reference proteome</keyword>
<protein>
    <submittedName>
        <fullName evidence="2">Type IV toxin-antitoxin system AbiEi family antitoxin domain-containing protein</fullName>
    </submittedName>
</protein>
<evidence type="ECO:0000313" key="3">
    <source>
        <dbReference type="Proteomes" id="UP001164390"/>
    </source>
</evidence>
<dbReference type="Proteomes" id="UP001164390">
    <property type="component" value="Chromosome"/>
</dbReference>
<dbReference type="KEGG" id="sgrg:L0C25_21305"/>
<gene>
    <name evidence="2" type="ORF">L0C25_21305</name>
</gene>
<accession>A0AA46TH08</accession>
<dbReference type="Pfam" id="PF13338">
    <property type="entry name" value="AbiEi_4"/>
    <property type="match status" value="1"/>
</dbReference>
<dbReference type="AlphaFoldDB" id="A0AA46TH08"/>
<name>A0AA46TH08_9ACTN</name>